<sequence length="101" mass="11459">MKRRSALCEPTFPTWLVGFLNLRIKYIVPCSASVLELRMHITRARPNDRHTHQERLGSQAQLNIASCHPSPSFSPRVQAYAHNLSQGPSFMVIITSVFQGR</sequence>
<name>A0A0P1BHI9_9BASI</name>
<evidence type="ECO:0000313" key="2">
    <source>
        <dbReference type="Proteomes" id="UP000054845"/>
    </source>
</evidence>
<evidence type="ECO:0000313" key="1">
    <source>
        <dbReference type="EMBL" id="CEH15051.1"/>
    </source>
</evidence>
<organism evidence="1 2">
    <name type="scientific">Ceraceosorus bombacis</name>
    <dbReference type="NCBI Taxonomy" id="401625"/>
    <lineage>
        <taxon>Eukaryota</taxon>
        <taxon>Fungi</taxon>
        <taxon>Dikarya</taxon>
        <taxon>Basidiomycota</taxon>
        <taxon>Ustilaginomycotina</taxon>
        <taxon>Exobasidiomycetes</taxon>
        <taxon>Ceraceosorales</taxon>
        <taxon>Ceraceosoraceae</taxon>
        <taxon>Ceraceosorus</taxon>
    </lineage>
</organism>
<keyword evidence="2" id="KW-1185">Reference proteome</keyword>
<dbReference type="AlphaFoldDB" id="A0A0P1BHI9"/>
<protein>
    <submittedName>
        <fullName evidence="1">Uncharacterized protein</fullName>
    </submittedName>
</protein>
<dbReference type="Proteomes" id="UP000054845">
    <property type="component" value="Unassembled WGS sequence"/>
</dbReference>
<dbReference type="EMBL" id="CCYA01000252">
    <property type="protein sequence ID" value="CEH15051.1"/>
    <property type="molecule type" value="Genomic_DNA"/>
</dbReference>
<proteinExistence type="predicted"/>
<reference evidence="1 2" key="1">
    <citation type="submission" date="2014-09" db="EMBL/GenBank/DDBJ databases">
        <authorList>
            <person name="Magalhaes I.L.F."/>
            <person name="Oliveira U."/>
            <person name="Santos F.R."/>
            <person name="Vidigal T.H.D.A."/>
            <person name="Brescovit A.D."/>
            <person name="Santos A.J."/>
        </authorList>
    </citation>
    <scope>NUCLEOTIDE SEQUENCE [LARGE SCALE GENOMIC DNA]</scope>
</reference>
<accession>A0A0P1BHI9</accession>